<dbReference type="OrthoDB" id="289038at2759"/>
<feature type="region of interest" description="Disordered" evidence="2">
    <location>
        <begin position="36"/>
        <end position="74"/>
    </location>
</feature>
<evidence type="ECO:0000256" key="1">
    <source>
        <dbReference type="SAM" id="Coils"/>
    </source>
</evidence>
<reference evidence="3" key="1">
    <citation type="submission" date="2021-03" db="EMBL/GenBank/DDBJ databases">
        <authorList>
            <person name="Bekaert M."/>
        </authorList>
    </citation>
    <scope>NUCLEOTIDE SEQUENCE</scope>
</reference>
<dbReference type="EC" id="3.4.19.12" evidence="3"/>
<protein>
    <submittedName>
        <fullName evidence="3">USP40</fullName>
        <ecNumber evidence="3">3.4.19.12</ecNumber>
    </submittedName>
</protein>
<evidence type="ECO:0000313" key="4">
    <source>
        <dbReference type="Proteomes" id="UP000683360"/>
    </source>
</evidence>
<keyword evidence="3" id="KW-0378">Hydrolase</keyword>
<dbReference type="SUPFAM" id="SSF54001">
    <property type="entry name" value="Cysteine proteinases"/>
    <property type="match status" value="1"/>
</dbReference>
<gene>
    <name evidence="3" type="ORF">MEDL_42988</name>
</gene>
<keyword evidence="4" id="KW-1185">Reference proteome</keyword>
<evidence type="ECO:0000313" key="3">
    <source>
        <dbReference type="EMBL" id="CAG2230141.1"/>
    </source>
</evidence>
<dbReference type="InterPro" id="IPR038765">
    <property type="entry name" value="Papain-like_cys_pep_sf"/>
</dbReference>
<dbReference type="AlphaFoldDB" id="A0A8S3TML8"/>
<dbReference type="Proteomes" id="UP000683360">
    <property type="component" value="Unassembled WGS sequence"/>
</dbReference>
<organism evidence="3 4">
    <name type="scientific">Mytilus edulis</name>
    <name type="common">Blue mussel</name>
    <dbReference type="NCBI Taxonomy" id="6550"/>
    <lineage>
        <taxon>Eukaryota</taxon>
        <taxon>Metazoa</taxon>
        <taxon>Spiralia</taxon>
        <taxon>Lophotrochozoa</taxon>
        <taxon>Mollusca</taxon>
        <taxon>Bivalvia</taxon>
        <taxon>Autobranchia</taxon>
        <taxon>Pteriomorphia</taxon>
        <taxon>Mytilida</taxon>
        <taxon>Mytiloidea</taxon>
        <taxon>Mytilidae</taxon>
        <taxon>Mytilinae</taxon>
        <taxon>Mytilus</taxon>
    </lineage>
</organism>
<evidence type="ECO:0000256" key="2">
    <source>
        <dbReference type="SAM" id="MobiDB-lite"/>
    </source>
</evidence>
<proteinExistence type="predicted"/>
<dbReference type="GO" id="GO:0004843">
    <property type="term" value="F:cysteine-type deubiquitinase activity"/>
    <property type="evidence" value="ECO:0007669"/>
    <property type="project" value="UniProtKB-EC"/>
</dbReference>
<name>A0A8S3TML8_MYTED</name>
<feature type="coiled-coil region" evidence="1">
    <location>
        <begin position="126"/>
        <end position="153"/>
    </location>
</feature>
<dbReference type="EMBL" id="CAJPWZ010002050">
    <property type="protein sequence ID" value="CAG2230141.1"/>
    <property type="molecule type" value="Genomic_DNA"/>
</dbReference>
<dbReference type="Gene3D" id="3.90.70.10">
    <property type="entry name" value="Cysteine proteinases"/>
    <property type="match status" value="1"/>
</dbReference>
<keyword evidence="1" id="KW-0175">Coiled coil</keyword>
<comment type="caution">
    <text evidence="3">The sequence shown here is derived from an EMBL/GenBank/DDBJ whole genome shotgun (WGS) entry which is preliminary data.</text>
</comment>
<sequence>MEQRFRKNFGSIVKFLEKHHDVFVLDSGCNQVSLGNSTKVKADKEENSPTTTAEPRNKRPQSPTPMPGQAWFNFDDSRVSPIREKEIEKQYQGKESAYMLFYRKKTLTRPKEAEGNPAYKVPDNLVTDIIIENDELSRKRQEYEIEVNTITVQIHFSQSYEFYSGALHPRPDQCGWMELTIDRRKTIADLKKL</sequence>
<accession>A0A8S3TML8</accession>
<dbReference type="CDD" id="cd02257">
    <property type="entry name" value="Peptidase_C19"/>
    <property type="match status" value="1"/>
</dbReference>